<dbReference type="Proteomes" id="UP000053989">
    <property type="component" value="Unassembled WGS sequence"/>
</dbReference>
<reference evidence="1 2" key="1">
    <citation type="submission" date="2014-04" db="EMBL/GenBank/DDBJ databases">
        <authorList>
            <consortium name="DOE Joint Genome Institute"/>
            <person name="Kuo A."/>
            <person name="Kohler A."/>
            <person name="Nagy L.G."/>
            <person name="Floudas D."/>
            <person name="Copeland A."/>
            <person name="Barry K.W."/>
            <person name="Cichocki N."/>
            <person name="Veneault-Fourrey C."/>
            <person name="LaButti K."/>
            <person name="Lindquist E.A."/>
            <person name="Lipzen A."/>
            <person name="Lundell T."/>
            <person name="Morin E."/>
            <person name="Murat C."/>
            <person name="Sun H."/>
            <person name="Tunlid A."/>
            <person name="Henrissat B."/>
            <person name="Grigoriev I.V."/>
            <person name="Hibbett D.S."/>
            <person name="Martin F."/>
            <person name="Nordberg H.P."/>
            <person name="Cantor M.N."/>
            <person name="Hua S.X."/>
        </authorList>
    </citation>
    <scope>NUCLEOTIDE SEQUENCE [LARGE SCALE GENOMIC DNA]</scope>
    <source>
        <strain evidence="1 2">Foug A</strain>
    </source>
</reference>
<gene>
    <name evidence="1" type="ORF">SCLCIDRAFT_110762</name>
</gene>
<evidence type="ECO:0000313" key="1">
    <source>
        <dbReference type="EMBL" id="KIM66145.1"/>
    </source>
</evidence>
<proteinExistence type="predicted"/>
<keyword evidence="2" id="KW-1185">Reference proteome</keyword>
<dbReference type="HOGENOM" id="CLU_2211497_0_0_1"/>
<accession>A0A0C3E052</accession>
<dbReference type="AlphaFoldDB" id="A0A0C3E052"/>
<protein>
    <submittedName>
        <fullName evidence="1">Uncharacterized protein</fullName>
    </submittedName>
</protein>
<dbReference type="EMBL" id="KN822018">
    <property type="protein sequence ID" value="KIM66145.1"/>
    <property type="molecule type" value="Genomic_DNA"/>
</dbReference>
<sequence>MYIIHNITQIHSKIQTSQVAASQITQNPYRRRTNEWHQALRKKKKAVLELLEAQRVIEDVEAEAAEYVPKALIARLRSKSYPIEDSSSVDGRFITTVSNVFLTSAQG</sequence>
<dbReference type="OrthoDB" id="2689769at2759"/>
<name>A0A0C3E052_9AGAM</name>
<organism evidence="1 2">
    <name type="scientific">Scleroderma citrinum Foug A</name>
    <dbReference type="NCBI Taxonomy" id="1036808"/>
    <lineage>
        <taxon>Eukaryota</taxon>
        <taxon>Fungi</taxon>
        <taxon>Dikarya</taxon>
        <taxon>Basidiomycota</taxon>
        <taxon>Agaricomycotina</taxon>
        <taxon>Agaricomycetes</taxon>
        <taxon>Agaricomycetidae</taxon>
        <taxon>Boletales</taxon>
        <taxon>Sclerodermatineae</taxon>
        <taxon>Sclerodermataceae</taxon>
        <taxon>Scleroderma</taxon>
    </lineage>
</organism>
<dbReference type="InParanoid" id="A0A0C3E052"/>
<evidence type="ECO:0000313" key="2">
    <source>
        <dbReference type="Proteomes" id="UP000053989"/>
    </source>
</evidence>
<reference evidence="2" key="2">
    <citation type="submission" date="2015-01" db="EMBL/GenBank/DDBJ databases">
        <title>Evolutionary Origins and Diversification of the Mycorrhizal Mutualists.</title>
        <authorList>
            <consortium name="DOE Joint Genome Institute"/>
            <consortium name="Mycorrhizal Genomics Consortium"/>
            <person name="Kohler A."/>
            <person name="Kuo A."/>
            <person name="Nagy L.G."/>
            <person name="Floudas D."/>
            <person name="Copeland A."/>
            <person name="Barry K.W."/>
            <person name="Cichocki N."/>
            <person name="Veneault-Fourrey C."/>
            <person name="LaButti K."/>
            <person name="Lindquist E.A."/>
            <person name="Lipzen A."/>
            <person name="Lundell T."/>
            <person name="Morin E."/>
            <person name="Murat C."/>
            <person name="Riley R."/>
            <person name="Ohm R."/>
            <person name="Sun H."/>
            <person name="Tunlid A."/>
            <person name="Henrissat B."/>
            <person name="Grigoriev I.V."/>
            <person name="Hibbett D.S."/>
            <person name="Martin F."/>
        </authorList>
    </citation>
    <scope>NUCLEOTIDE SEQUENCE [LARGE SCALE GENOMIC DNA]</scope>
    <source>
        <strain evidence="2">Foug A</strain>
    </source>
</reference>